<dbReference type="GO" id="GO:0005634">
    <property type="term" value="C:nucleus"/>
    <property type="evidence" value="ECO:0007669"/>
    <property type="project" value="TreeGrafter"/>
</dbReference>
<evidence type="ECO:0000256" key="1">
    <source>
        <dbReference type="PROSITE-ProRule" id="PRU00176"/>
    </source>
</evidence>
<gene>
    <name evidence="3" type="primary">Cpeb3</name>
    <name evidence="3" type="ORF">T12_5136</name>
</gene>
<dbReference type="GO" id="GO:0003730">
    <property type="term" value="F:mRNA 3'-UTR binding"/>
    <property type="evidence" value="ECO:0007669"/>
    <property type="project" value="InterPro"/>
</dbReference>
<feature type="domain" description="RRM" evidence="2">
    <location>
        <begin position="117"/>
        <end position="207"/>
    </location>
</feature>
<dbReference type="SUPFAM" id="SSF54928">
    <property type="entry name" value="RNA-binding domain, RBD"/>
    <property type="match status" value="1"/>
</dbReference>
<dbReference type="GO" id="GO:0000900">
    <property type="term" value="F:mRNA regulatory element binding translation repressor activity"/>
    <property type="evidence" value="ECO:0007669"/>
    <property type="project" value="TreeGrafter"/>
</dbReference>
<comment type="caution">
    <text evidence="3">The sequence shown here is derived from an EMBL/GenBank/DDBJ whole genome shotgun (WGS) entry which is preliminary data.</text>
</comment>
<dbReference type="PANTHER" id="PTHR12566">
    <property type="entry name" value="CYTOPLASMIC POLYADENYLATION ELEMENT BINDING PROTEIN CPEB"/>
    <property type="match status" value="1"/>
</dbReference>
<keyword evidence="1" id="KW-0694">RNA-binding</keyword>
<sequence>MPEQLNVKQNPVSTFIWGPEKTDVLSGKTNFNRITESDPLKCLHLEKGLIPDARGPTFSPYKRKEISTYEQVIENLIQGTYAVKPAEPVTEYKYLNSIMEFLDKSILTAAEKFTVSRKVFVSSLPKNWKRDVIETSFRRFGALTIQWLDPNGKPYDHLENDSAFIVFNEEESVKNMMNQGTMNEFGYFIDIFNSLKEKRTRLSEQNSLQRQSSLVQLAEAVEKIFPGVACVKIITDEMYDYPTGYARIFFTNENSYEKCISEQYVSLEFNDKERRVKFIPFDEQLCHTGNFSQDNSRDVTLEAPISQTATIRLEWDRPIDEYFKNKINSQSPNEK</sequence>
<name>A0A0V0ZBP4_9BILA</name>
<dbReference type="EMBL" id="JYDQ01000250">
    <property type="protein sequence ID" value="KRY09951.1"/>
    <property type="molecule type" value="Genomic_DNA"/>
</dbReference>
<evidence type="ECO:0000259" key="2">
    <source>
        <dbReference type="PROSITE" id="PS50102"/>
    </source>
</evidence>
<dbReference type="Gene3D" id="3.30.70.330">
    <property type="match status" value="2"/>
</dbReference>
<protein>
    <submittedName>
        <fullName evidence="3">Cytoplasmic polyadenylation element-binding protein 3</fullName>
    </submittedName>
</protein>
<dbReference type="AlphaFoldDB" id="A0A0V0ZBP4"/>
<dbReference type="PROSITE" id="PS50102">
    <property type="entry name" value="RRM"/>
    <property type="match status" value="1"/>
</dbReference>
<dbReference type="OrthoDB" id="10033548at2759"/>
<dbReference type="InterPro" id="IPR035979">
    <property type="entry name" value="RBD_domain_sf"/>
</dbReference>
<dbReference type="InterPro" id="IPR012677">
    <property type="entry name" value="Nucleotide-bd_a/b_plait_sf"/>
</dbReference>
<dbReference type="STRING" id="990121.A0A0V0ZBP4"/>
<dbReference type="GO" id="GO:0043022">
    <property type="term" value="F:ribosome binding"/>
    <property type="evidence" value="ECO:0007669"/>
    <property type="project" value="TreeGrafter"/>
</dbReference>
<dbReference type="GO" id="GO:2000766">
    <property type="term" value="P:negative regulation of cytoplasmic translation"/>
    <property type="evidence" value="ECO:0007669"/>
    <property type="project" value="TreeGrafter"/>
</dbReference>
<proteinExistence type="predicted"/>
<dbReference type="GO" id="GO:0005737">
    <property type="term" value="C:cytoplasm"/>
    <property type="evidence" value="ECO:0007669"/>
    <property type="project" value="TreeGrafter"/>
</dbReference>
<dbReference type="GO" id="GO:0043005">
    <property type="term" value="C:neuron projection"/>
    <property type="evidence" value="ECO:0007669"/>
    <property type="project" value="TreeGrafter"/>
</dbReference>
<dbReference type="GO" id="GO:0008135">
    <property type="term" value="F:translation factor activity, RNA binding"/>
    <property type="evidence" value="ECO:0007669"/>
    <property type="project" value="TreeGrafter"/>
</dbReference>
<evidence type="ECO:0000313" key="4">
    <source>
        <dbReference type="Proteomes" id="UP000054783"/>
    </source>
</evidence>
<dbReference type="InterPro" id="IPR034819">
    <property type="entry name" value="CPEB"/>
</dbReference>
<dbReference type="Proteomes" id="UP000054783">
    <property type="component" value="Unassembled WGS sequence"/>
</dbReference>
<dbReference type="PANTHER" id="PTHR12566:SF12">
    <property type="entry name" value="TRANSLATIONAL REGULATOR ORB2"/>
    <property type="match status" value="1"/>
</dbReference>
<accession>A0A0V0ZBP4</accession>
<keyword evidence="4" id="KW-1185">Reference proteome</keyword>
<dbReference type="Pfam" id="PF16367">
    <property type="entry name" value="RRM_7"/>
    <property type="match status" value="1"/>
</dbReference>
<dbReference type="GO" id="GO:0045202">
    <property type="term" value="C:synapse"/>
    <property type="evidence" value="ECO:0007669"/>
    <property type="project" value="TreeGrafter"/>
</dbReference>
<reference evidence="3 4" key="1">
    <citation type="submission" date="2015-01" db="EMBL/GenBank/DDBJ databases">
        <title>Evolution of Trichinella species and genotypes.</title>
        <authorList>
            <person name="Korhonen P.K."/>
            <person name="Edoardo P."/>
            <person name="Giuseppe L.R."/>
            <person name="Gasser R.B."/>
        </authorList>
    </citation>
    <scope>NUCLEOTIDE SEQUENCE [LARGE SCALE GENOMIC DNA]</scope>
    <source>
        <strain evidence="3">ISS2496</strain>
    </source>
</reference>
<organism evidence="3 4">
    <name type="scientific">Trichinella patagoniensis</name>
    <dbReference type="NCBI Taxonomy" id="990121"/>
    <lineage>
        <taxon>Eukaryota</taxon>
        <taxon>Metazoa</taxon>
        <taxon>Ecdysozoa</taxon>
        <taxon>Nematoda</taxon>
        <taxon>Enoplea</taxon>
        <taxon>Dorylaimia</taxon>
        <taxon>Trichinellida</taxon>
        <taxon>Trichinellidae</taxon>
        <taxon>Trichinella</taxon>
    </lineage>
</organism>
<dbReference type="InterPro" id="IPR000504">
    <property type="entry name" value="RRM_dom"/>
</dbReference>
<evidence type="ECO:0000313" key="3">
    <source>
        <dbReference type="EMBL" id="KRY09951.1"/>
    </source>
</evidence>